<proteinExistence type="inferred from homology"/>
<sequence length="280" mass="29640">MMRLENKVAVITGGSGGIGSAAVRLFVENGANVLAVDRDEDRLQEAIAGLNPEKAAYCCADVSQEADVDAYMRAAVERFGGVDIALLNAGVLGELLPITEYPVEMFDAVTSVNLRGAWLGLRAAFGHMKGRGGGSIVMTSSVQGLSAIQYTTAYTASKHAVVGMMRGAALEGAQFKIRVNTVHPGLTNTQMMGGLHEQLASEAETEQTAQGIMDDWAQTVPMRRYASPVELARLMLFLASDDASYCTGQTYVADGGLLTSWTPTVTEDGMQGHNSSGPRV</sequence>
<dbReference type="GO" id="GO:0016491">
    <property type="term" value="F:oxidoreductase activity"/>
    <property type="evidence" value="ECO:0007669"/>
    <property type="project" value="UniProtKB-KW"/>
</dbReference>
<comment type="caution">
    <text evidence="3">The sequence shown here is derived from an EMBL/GenBank/DDBJ whole genome shotgun (WGS) entry which is preliminary data.</text>
</comment>
<dbReference type="PRINTS" id="PR00081">
    <property type="entry name" value="GDHRDH"/>
</dbReference>
<dbReference type="PRINTS" id="PR00080">
    <property type="entry name" value="SDRFAMILY"/>
</dbReference>
<name>A0A9X3AN71_9SPHN</name>
<dbReference type="SUPFAM" id="SSF51735">
    <property type="entry name" value="NAD(P)-binding Rossmann-fold domains"/>
    <property type="match status" value="1"/>
</dbReference>
<dbReference type="CDD" id="cd05233">
    <property type="entry name" value="SDR_c"/>
    <property type="match status" value="1"/>
</dbReference>
<reference evidence="3" key="1">
    <citation type="submission" date="2022-09" db="EMBL/GenBank/DDBJ databases">
        <title>The genome sequence of Tsuneonella sp. YG55.</title>
        <authorList>
            <person name="Liu Y."/>
        </authorList>
    </citation>
    <scope>NUCLEOTIDE SEQUENCE</scope>
    <source>
        <strain evidence="3">YG55</strain>
    </source>
</reference>
<dbReference type="InterPro" id="IPR020904">
    <property type="entry name" value="Sc_DH/Rdtase_CS"/>
</dbReference>
<dbReference type="EMBL" id="JAOAMV010000004">
    <property type="protein sequence ID" value="MCT2559322.1"/>
    <property type="molecule type" value="Genomic_DNA"/>
</dbReference>
<organism evidence="3 4">
    <name type="scientific">Tsuneonella litorea</name>
    <dbReference type="NCBI Taxonomy" id="2976475"/>
    <lineage>
        <taxon>Bacteria</taxon>
        <taxon>Pseudomonadati</taxon>
        <taxon>Pseudomonadota</taxon>
        <taxon>Alphaproteobacteria</taxon>
        <taxon>Sphingomonadales</taxon>
        <taxon>Erythrobacteraceae</taxon>
        <taxon>Tsuneonella</taxon>
    </lineage>
</organism>
<evidence type="ECO:0000256" key="2">
    <source>
        <dbReference type="ARBA" id="ARBA00023002"/>
    </source>
</evidence>
<evidence type="ECO:0000313" key="4">
    <source>
        <dbReference type="Proteomes" id="UP001142648"/>
    </source>
</evidence>
<dbReference type="InterPro" id="IPR002347">
    <property type="entry name" value="SDR_fam"/>
</dbReference>
<dbReference type="InterPro" id="IPR036291">
    <property type="entry name" value="NAD(P)-bd_dom_sf"/>
</dbReference>
<comment type="similarity">
    <text evidence="1">Belongs to the short-chain dehydrogenases/reductases (SDR) family.</text>
</comment>
<protein>
    <submittedName>
        <fullName evidence="3">SDR family oxidoreductase</fullName>
    </submittedName>
</protein>
<dbReference type="RefSeq" id="WP_259962192.1">
    <property type="nucleotide sequence ID" value="NZ_JAOAMV010000004.1"/>
</dbReference>
<dbReference type="PANTHER" id="PTHR24321">
    <property type="entry name" value="DEHYDROGENASES, SHORT CHAIN"/>
    <property type="match status" value="1"/>
</dbReference>
<dbReference type="FunFam" id="3.40.50.720:FF:000084">
    <property type="entry name" value="Short-chain dehydrogenase reductase"/>
    <property type="match status" value="1"/>
</dbReference>
<dbReference type="PROSITE" id="PS00061">
    <property type="entry name" value="ADH_SHORT"/>
    <property type="match status" value="1"/>
</dbReference>
<keyword evidence="2" id="KW-0560">Oxidoreductase</keyword>
<evidence type="ECO:0000256" key="1">
    <source>
        <dbReference type="ARBA" id="ARBA00006484"/>
    </source>
</evidence>
<gene>
    <name evidence="3" type="ORF">N0B51_10045</name>
</gene>
<dbReference type="Proteomes" id="UP001142648">
    <property type="component" value="Unassembled WGS sequence"/>
</dbReference>
<evidence type="ECO:0000313" key="3">
    <source>
        <dbReference type="EMBL" id="MCT2559322.1"/>
    </source>
</evidence>
<dbReference type="AlphaFoldDB" id="A0A9X3AN71"/>
<keyword evidence="4" id="KW-1185">Reference proteome</keyword>
<dbReference type="Pfam" id="PF13561">
    <property type="entry name" value="adh_short_C2"/>
    <property type="match status" value="1"/>
</dbReference>
<dbReference type="Gene3D" id="3.40.50.720">
    <property type="entry name" value="NAD(P)-binding Rossmann-like Domain"/>
    <property type="match status" value="1"/>
</dbReference>
<accession>A0A9X3AN71</accession>
<dbReference type="PANTHER" id="PTHR24321:SF8">
    <property type="entry name" value="ESTRADIOL 17-BETA-DEHYDROGENASE 8-RELATED"/>
    <property type="match status" value="1"/>
</dbReference>